<keyword evidence="2" id="KW-1185">Reference proteome</keyword>
<organism evidence="1 2">
    <name type="scientific">Mycoplasma seminis</name>
    <dbReference type="NCBI Taxonomy" id="512749"/>
    <lineage>
        <taxon>Bacteria</taxon>
        <taxon>Bacillati</taxon>
        <taxon>Mycoplasmatota</taxon>
        <taxon>Mollicutes</taxon>
        <taxon>Mycoplasmataceae</taxon>
        <taxon>Mycoplasma</taxon>
    </lineage>
</organism>
<evidence type="ECO:0000313" key="1">
    <source>
        <dbReference type="EMBL" id="WLP85200.1"/>
    </source>
</evidence>
<accession>A0ABY9HAJ3</accession>
<evidence type="ECO:0008006" key="3">
    <source>
        <dbReference type="Google" id="ProtNLM"/>
    </source>
</evidence>
<evidence type="ECO:0000313" key="2">
    <source>
        <dbReference type="Proteomes" id="UP001237011"/>
    </source>
</evidence>
<dbReference type="RefSeq" id="WP_305937637.1">
    <property type="nucleotide sequence ID" value="NZ_CP132191.1"/>
</dbReference>
<gene>
    <name evidence="1" type="ORF">Q8852_02660</name>
</gene>
<reference evidence="1" key="1">
    <citation type="submission" date="2023-08" db="EMBL/GenBank/DDBJ databases">
        <title>Complete genome sequence of Mycoplasma seminis 2200.</title>
        <authorList>
            <person name="Spergser J."/>
        </authorList>
    </citation>
    <scope>NUCLEOTIDE SEQUENCE [LARGE SCALE GENOMIC DNA]</scope>
    <source>
        <strain evidence="1">2200</strain>
    </source>
</reference>
<dbReference type="EMBL" id="CP132191">
    <property type="protein sequence ID" value="WLP85200.1"/>
    <property type="molecule type" value="Genomic_DNA"/>
</dbReference>
<dbReference type="NCBIfam" id="NF046004">
    <property type="entry name" value="ICE_Mbov_0401"/>
    <property type="match status" value="1"/>
</dbReference>
<name>A0ABY9HAJ3_9MOLU</name>
<dbReference type="Proteomes" id="UP001237011">
    <property type="component" value="Chromosome"/>
</dbReference>
<proteinExistence type="predicted"/>
<protein>
    <recommendedName>
        <fullName evidence="3">Transposase</fullName>
    </recommendedName>
</protein>
<sequence>MKTISISQNIMQQFADNLNNEEKQFRENIRKIKHPNWKISRRITKQWITEYGTYDLNITMYEVKQNGKIIRFMYYHNEVMEQICKYKYDYDLMMKLCKKFLNGEELGTINGIKISANHIKYWIKRFEVDKDIEARNQELINQLAETKLNDENNNFEIDVDDSYSKNNMRHSRNKICMRQATMHTTTQKKLSKNGVVILLINNDKKENVFELFNKIIQQNIERFANKNSNVLWKGDGARWIRNSAKALNIQYIFDAFHMKFTLKKCLGYTKHSNNPHKKFFNNWVSTTLNAKWYDLFDYIFDNGNLQNYDDLCNILYSEMDANTEITDEIKQQINAFLRYIENNKKGIWDANGNRIKCASYTEHFVFSKCKKHIKKAQALYGVDMMKLRIMYGNLKSGYCTIFY</sequence>